<dbReference type="PANTHER" id="PTHR23355:SF9">
    <property type="entry name" value="DIS3-LIKE EXONUCLEASE 2"/>
    <property type="match status" value="1"/>
</dbReference>
<dbReference type="STRING" id="2094558.A0A314YNS7"/>
<dbReference type="GO" id="GO:0003723">
    <property type="term" value="F:RNA binding"/>
    <property type="evidence" value="ECO:0007669"/>
    <property type="project" value="InterPro"/>
</dbReference>
<dbReference type="AlphaFoldDB" id="A0A314YNS7"/>
<dbReference type="SUPFAM" id="SSF50249">
    <property type="entry name" value="Nucleic acid-binding proteins"/>
    <property type="match status" value="1"/>
</dbReference>
<evidence type="ECO:0000313" key="3">
    <source>
        <dbReference type="Proteomes" id="UP000250321"/>
    </source>
</evidence>
<sequence>MQLAAYFCSGELKDRENDWGHYGLAVPLYTHFTSPLRRYPDVVVHRMLAAAIEAEELLLKHRRMLNNFNRGDESRMKCFTGIYFNKDAAESYESREALSAASIKHRIPCSELLTDVAAYCNERKLASRHVKDACDKLYMWALLKKREILLSEARVMGLGPRFMSIYIHKLAVERRIYYDEVDGLMVEWLDATSALVLTLCSNRRSLRRGSPGKCRALEDVALVVRPYDLKAELGAVGNSTHEGAAAQDVGVATHSSNESEIDPLVFPLTLRVLSTIPVVLHAIGGDDGPIDIMARLYMSSYLC</sequence>
<gene>
    <name evidence="2" type="ORF">Pyn_30881</name>
</gene>
<organism evidence="2 3">
    <name type="scientific">Prunus yedoensis var. nudiflora</name>
    <dbReference type="NCBI Taxonomy" id="2094558"/>
    <lineage>
        <taxon>Eukaryota</taxon>
        <taxon>Viridiplantae</taxon>
        <taxon>Streptophyta</taxon>
        <taxon>Embryophyta</taxon>
        <taxon>Tracheophyta</taxon>
        <taxon>Spermatophyta</taxon>
        <taxon>Magnoliopsida</taxon>
        <taxon>eudicotyledons</taxon>
        <taxon>Gunneridae</taxon>
        <taxon>Pentapetalae</taxon>
        <taxon>rosids</taxon>
        <taxon>fabids</taxon>
        <taxon>Rosales</taxon>
        <taxon>Rosaceae</taxon>
        <taxon>Amygdaloideae</taxon>
        <taxon>Amygdaleae</taxon>
        <taxon>Prunus</taxon>
    </lineage>
</organism>
<feature type="domain" description="RNB" evidence="1">
    <location>
        <begin position="5"/>
        <end position="53"/>
    </location>
</feature>
<evidence type="ECO:0000313" key="2">
    <source>
        <dbReference type="EMBL" id="PQQ08007.1"/>
    </source>
</evidence>
<dbReference type="InterPro" id="IPR050180">
    <property type="entry name" value="RNR_Ribonuclease"/>
</dbReference>
<dbReference type="Pfam" id="PF00773">
    <property type="entry name" value="RNB"/>
    <property type="match status" value="1"/>
</dbReference>
<dbReference type="GO" id="GO:0000932">
    <property type="term" value="C:P-body"/>
    <property type="evidence" value="ECO:0007669"/>
    <property type="project" value="TreeGrafter"/>
</dbReference>
<dbReference type="Proteomes" id="UP000250321">
    <property type="component" value="Unassembled WGS sequence"/>
</dbReference>
<dbReference type="InterPro" id="IPR022966">
    <property type="entry name" value="RNase_II/R_CS"/>
</dbReference>
<dbReference type="PANTHER" id="PTHR23355">
    <property type="entry name" value="RIBONUCLEASE"/>
    <property type="match status" value="1"/>
</dbReference>
<dbReference type="GO" id="GO:0006402">
    <property type="term" value="P:mRNA catabolic process"/>
    <property type="evidence" value="ECO:0007669"/>
    <property type="project" value="TreeGrafter"/>
</dbReference>
<dbReference type="GO" id="GO:0000175">
    <property type="term" value="F:3'-5'-RNA exonuclease activity"/>
    <property type="evidence" value="ECO:0007669"/>
    <property type="project" value="TreeGrafter"/>
</dbReference>
<dbReference type="InterPro" id="IPR001900">
    <property type="entry name" value="RNase_II/R"/>
</dbReference>
<evidence type="ECO:0000259" key="1">
    <source>
        <dbReference type="Pfam" id="PF00773"/>
    </source>
</evidence>
<dbReference type="OrthoDB" id="372421at2759"/>
<keyword evidence="3" id="KW-1185">Reference proteome</keyword>
<keyword evidence="2" id="KW-0378">Hydrolase</keyword>
<accession>A0A314YNS7</accession>
<dbReference type="EMBL" id="PJQY01000770">
    <property type="protein sequence ID" value="PQQ08007.1"/>
    <property type="molecule type" value="Genomic_DNA"/>
</dbReference>
<keyword evidence="2" id="KW-0269">Exonuclease</keyword>
<comment type="caution">
    <text evidence="2">The sequence shown here is derived from an EMBL/GenBank/DDBJ whole genome shotgun (WGS) entry which is preliminary data.</text>
</comment>
<name>A0A314YNS7_PRUYE</name>
<dbReference type="InterPro" id="IPR012340">
    <property type="entry name" value="NA-bd_OB-fold"/>
</dbReference>
<reference evidence="2 3" key="1">
    <citation type="submission" date="2018-02" db="EMBL/GenBank/DDBJ databases">
        <title>Draft genome of wild Prunus yedoensis var. nudiflora.</title>
        <authorList>
            <person name="Baek S."/>
            <person name="Kim J.-H."/>
            <person name="Choi K."/>
            <person name="Kim G.-B."/>
            <person name="Cho A."/>
            <person name="Jang H."/>
            <person name="Shin C.-H."/>
            <person name="Yu H.-J."/>
            <person name="Mun J.-H."/>
        </authorList>
    </citation>
    <scope>NUCLEOTIDE SEQUENCE [LARGE SCALE GENOMIC DNA]</scope>
    <source>
        <strain evidence="3">cv. Jeju island</strain>
        <tissue evidence="2">Leaf</tissue>
    </source>
</reference>
<dbReference type="PROSITE" id="PS01175">
    <property type="entry name" value="RIBONUCLEASE_II"/>
    <property type="match status" value="1"/>
</dbReference>
<protein>
    <submittedName>
        <fullName evidence="2">DIS3-like exonuclease 2 isoform X2</fullName>
    </submittedName>
</protein>
<keyword evidence="2" id="KW-0540">Nuclease</keyword>
<proteinExistence type="predicted"/>